<dbReference type="AlphaFoldDB" id="A0A7U0N5L2"/>
<name>A0A7U0N5L2_SERPR</name>
<proteinExistence type="predicted"/>
<dbReference type="RefSeq" id="WP_157765437.1">
    <property type="nucleotide sequence ID" value="NZ_CAMKUJ010000001.1"/>
</dbReference>
<sequence>MQPVQPWGYPVLHIDISLPGKKNMADTKINTLANVEALRVTEPESEGQVILLRGTGDRVLFYVYKAGDNTPDDGTLVVVTTAGKRWRLVRDGNTLQLAWFKTTNNNWDNAMDALLSHASTMNGNVAKIVFPRGTLNFKKPIVLDYSKDWFLEGQGGHGASGTVLDFNIPRSAGYGNYGAIHCWGENFGFQQLTLRSLMVQGIGTSIVDPTQDEKGRAYCHGVYCRTTATLWEDVAIQNFRGSALYLDNAFDNNFNRVSVFASGRMKDGYSYTNLEDIANPDATAYPPLLIMSTRPGDQSNFNRFFDGSFELNNVTPFVEVRGGIQMHFTRIHAERPGGSLAEGHWPLGTFIKVGGEVWLTECGISNFTRAVSYGPYAQMVINGCNRLSGDIYPYDTTTVGNGRIKLDNTICNGLYISGNIQGDYQISNSVLNYLRTVVMSGSTLVTNSRINGDVTVAAAAGAPLGSAGGLKISNSQITGSLIAGATAQRVSVAGCHIFGDLTLPGANCSAVHNVVIGQESIAATGNNISIGKTSPAIIYVDNSYAEISGIIQKGTLILKRESLANQSPGWMCTFSGANGSGLKVAQLAALGAEV</sequence>
<dbReference type="Proteomes" id="UP000596176">
    <property type="component" value="Chromosome"/>
</dbReference>
<dbReference type="GeneID" id="83699553"/>
<gene>
    <name evidence="1" type="ORF">JKX24_21750</name>
</gene>
<evidence type="ECO:0000313" key="1">
    <source>
        <dbReference type="EMBL" id="QQX52768.1"/>
    </source>
</evidence>
<protein>
    <submittedName>
        <fullName evidence="1">Uncharacterized protein</fullName>
    </submittedName>
</protein>
<organism evidence="1 2">
    <name type="scientific">Serratia proteamaculans</name>
    <dbReference type="NCBI Taxonomy" id="28151"/>
    <lineage>
        <taxon>Bacteria</taxon>
        <taxon>Pseudomonadati</taxon>
        <taxon>Pseudomonadota</taxon>
        <taxon>Gammaproteobacteria</taxon>
        <taxon>Enterobacterales</taxon>
        <taxon>Yersiniaceae</taxon>
        <taxon>Serratia</taxon>
    </lineage>
</organism>
<evidence type="ECO:0000313" key="2">
    <source>
        <dbReference type="Proteomes" id="UP000596176"/>
    </source>
</evidence>
<dbReference type="EMBL" id="CP068391">
    <property type="protein sequence ID" value="QQX52768.1"/>
    <property type="molecule type" value="Genomic_DNA"/>
</dbReference>
<reference evidence="1 2" key="1">
    <citation type="submission" date="2021-01" db="EMBL/GenBank/DDBJ databases">
        <title>Chromosome sequence of Serratia proteamaculans strain 94 rif-r, isolated from spoiled beef.</title>
        <authorList>
            <person name="Zaytseva Y.V."/>
            <person name="Iablokov S.N."/>
            <person name="Klyukina A."/>
        </authorList>
    </citation>
    <scope>NUCLEOTIDE SEQUENCE [LARGE SCALE GENOMIC DNA]</scope>
    <source>
        <strain evidence="1 2">94 rif-r</strain>
    </source>
</reference>
<accession>A0A7U0N5L2</accession>